<protein>
    <recommendedName>
        <fullName evidence="1">ADP-ribosyl cyclase/cyclic ADP-ribose hydrolase</fullName>
        <ecNumber evidence="1">3.2.2.6</ecNumber>
    </recommendedName>
</protein>
<evidence type="ECO:0000256" key="3">
    <source>
        <dbReference type="ARBA" id="ARBA00023027"/>
    </source>
</evidence>
<dbReference type="EC" id="3.2.2.6" evidence="1"/>
<evidence type="ECO:0000256" key="4">
    <source>
        <dbReference type="ARBA" id="ARBA00047304"/>
    </source>
</evidence>
<evidence type="ECO:0000256" key="2">
    <source>
        <dbReference type="ARBA" id="ARBA00022801"/>
    </source>
</evidence>
<organism evidence="6 7">
    <name type="scientific">Ceratopteris richardii</name>
    <name type="common">Triangle waterfern</name>
    <dbReference type="NCBI Taxonomy" id="49495"/>
    <lineage>
        <taxon>Eukaryota</taxon>
        <taxon>Viridiplantae</taxon>
        <taxon>Streptophyta</taxon>
        <taxon>Embryophyta</taxon>
        <taxon>Tracheophyta</taxon>
        <taxon>Polypodiopsida</taxon>
        <taxon>Polypodiidae</taxon>
        <taxon>Polypodiales</taxon>
        <taxon>Pteridineae</taxon>
        <taxon>Pteridaceae</taxon>
        <taxon>Parkerioideae</taxon>
        <taxon>Ceratopteris</taxon>
    </lineage>
</organism>
<name>A0A8T2U8X7_CERRI</name>
<dbReference type="InterPro" id="IPR035897">
    <property type="entry name" value="Toll_tir_struct_dom_sf"/>
</dbReference>
<dbReference type="GO" id="GO:0007165">
    <property type="term" value="P:signal transduction"/>
    <property type="evidence" value="ECO:0007669"/>
    <property type="project" value="InterPro"/>
</dbReference>
<feature type="domain" description="TIR" evidence="5">
    <location>
        <begin position="3"/>
        <end position="156"/>
    </location>
</feature>
<keyword evidence="3" id="KW-0520">NAD</keyword>
<sequence>MSQEHDVFICHRGPDTKRNDVSVLRGMLQSDGIKCFVDYGMDLGKSVESEIDAAIQSSRVFILILSPEFATSTWCLDEIARIINIPGARGPNPPRKIVAVFYDVQAEGISYDLSNMKSRHPAKIESWEKALEDVCHLRGFFYDTIQAFRPCNTSSSMTVTLSPLFRPSPQPSRH</sequence>
<dbReference type="Pfam" id="PF01582">
    <property type="entry name" value="TIR"/>
    <property type="match status" value="1"/>
</dbReference>
<keyword evidence="7" id="KW-1185">Reference proteome</keyword>
<evidence type="ECO:0000313" key="6">
    <source>
        <dbReference type="EMBL" id="KAH7431138.1"/>
    </source>
</evidence>
<dbReference type="Proteomes" id="UP000825935">
    <property type="component" value="Chromosome 8"/>
</dbReference>
<dbReference type="EMBL" id="CM035413">
    <property type="protein sequence ID" value="KAH7431138.1"/>
    <property type="molecule type" value="Genomic_DNA"/>
</dbReference>
<dbReference type="PANTHER" id="PTHR32009">
    <property type="entry name" value="TMV RESISTANCE PROTEIN N-LIKE"/>
    <property type="match status" value="1"/>
</dbReference>
<evidence type="ECO:0000259" key="5">
    <source>
        <dbReference type="PROSITE" id="PS50104"/>
    </source>
</evidence>
<dbReference type="OMA" id="LTHILGC"/>
<dbReference type="AlphaFoldDB" id="A0A8T2U8X7"/>
<accession>A0A8T2U8X7</accession>
<evidence type="ECO:0000313" key="7">
    <source>
        <dbReference type="Proteomes" id="UP000825935"/>
    </source>
</evidence>
<dbReference type="Gene3D" id="3.40.50.10140">
    <property type="entry name" value="Toll/interleukin-1 receptor homology (TIR) domain"/>
    <property type="match status" value="1"/>
</dbReference>
<dbReference type="InterPro" id="IPR000157">
    <property type="entry name" value="TIR_dom"/>
</dbReference>
<dbReference type="PROSITE" id="PS50104">
    <property type="entry name" value="TIR"/>
    <property type="match status" value="1"/>
</dbReference>
<dbReference type="PANTHER" id="PTHR32009:SF39">
    <property type="entry name" value="TIR DOMAIN-CONTAINING PROTEIN"/>
    <property type="match status" value="1"/>
</dbReference>
<dbReference type="OrthoDB" id="1905256at2759"/>
<gene>
    <name evidence="6" type="ORF">KP509_08G032000</name>
</gene>
<comment type="caution">
    <text evidence="6">The sequence shown here is derived from an EMBL/GenBank/DDBJ whole genome shotgun (WGS) entry which is preliminary data.</text>
</comment>
<comment type="catalytic activity">
    <reaction evidence="4">
        <text>NAD(+) + H2O = ADP-D-ribose + nicotinamide + H(+)</text>
        <dbReference type="Rhea" id="RHEA:16301"/>
        <dbReference type="ChEBI" id="CHEBI:15377"/>
        <dbReference type="ChEBI" id="CHEBI:15378"/>
        <dbReference type="ChEBI" id="CHEBI:17154"/>
        <dbReference type="ChEBI" id="CHEBI:57540"/>
        <dbReference type="ChEBI" id="CHEBI:57967"/>
        <dbReference type="EC" id="3.2.2.6"/>
    </reaction>
    <physiologicalReaction direction="left-to-right" evidence="4">
        <dbReference type="Rhea" id="RHEA:16302"/>
    </physiologicalReaction>
</comment>
<proteinExistence type="predicted"/>
<dbReference type="SUPFAM" id="SSF52200">
    <property type="entry name" value="Toll/Interleukin receptor TIR domain"/>
    <property type="match status" value="1"/>
</dbReference>
<dbReference type="GO" id="GO:0061809">
    <property type="term" value="F:NAD+ nucleosidase activity, cyclic ADP-ribose generating"/>
    <property type="evidence" value="ECO:0007669"/>
    <property type="project" value="UniProtKB-EC"/>
</dbReference>
<dbReference type="SMART" id="SM00255">
    <property type="entry name" value="TIR"/>
    <property type="match status" value="1"/>
</dbReference>
<reference evidence="6" key="1">
    <citation type="submission" date="2021-08" db="EMBL/GenBank/DDBJ databases">
        <title>WGS assembly of Ceratopteris richardii.</title>
        <authorList>
            <person name="Marchant D.B."/>
            <person name="Chen G."/>
            <person name="Jenkins J."/>
            <person name="Shu S."/>
            <person name="Leebens-Mack J."/>
            <person name="Grimwood J."/>
            <person name="Schmutz J."/>
            <person name="Soltis P."/>
            <person name="Soltis D."/>
            <person name="Chen Z.-H."/>
        </authorList>
    </citation>
    <scope>NUCLEOTIDE SEQUENCE</scope>
    <source>
        <strain evidence="6">Whitten #5841</strain>
        <tissue evidence="6">Leaf</tissue>
    </source>
</reference>
<keyword evidence="2" id="KW-0378">Hydrolase</keyword>
<evidence type="ECO:0000256" key="1">
    <source>
        <dbReference type="ARBA" id="ARBA00011982"/>
    </source>
</evidence>